<dbReference type="RefSeq" id="WP_344222051.1">
    <property type="nucleotide sequence ID" value="NZ_BAAAOS010000064.1"/>
</dbReference>
<dbReference type="PANTHER" id="PTHR34107">
    <property type="entry name" value="SLL0198 PROTEIN-RELATED"/>
    <property type="match status" value="1"/>
</dbReference>
<dbReference type="InterPro" id="IPR012296">
    <property type="entry name" value="Nuclease_put_TT1808"/>
</dbReference>
<dbReference type="EMBL" id="BAAAOS010000064">
    <property type="protein sequence ID" value="GAA1614464.1"/>
    <property type="molecule type" value="Genomic_DNA"/>
</dbReference>
<evidence type="ECO:0000313" key="2">
    <source>
        <dbReference type="EMBL" id="GAA1614464.1"/>
    </source>
</evidence>
<evidence type="ECO:0000259" key="1">
    <source>
        <dbReference type="Pfam" id="PF05685"/>
    </source>
</evidence>
<keyword evidence="3" id="KW-1185">Reference proteome</keyword>
<dbReference type="SUPFAM" id="SSF52980">
    <property type="entry name" value="Restriction endonuclease-like"/>
    <property type="match status" value="1"/>
</dbReference>
<evidence type="ECO:0000313" key="3">
    <source>
        <dbReference type="Proteomes" id="UP001500393"/>
    </source>
</evidence>
<gene>
    <name evidence="2" type="ORF">GCM10009789_80750</name>
</gene>
<accession>A0ABN2EQB5</accession>
<proteinExistence type="predicted"/>
<reference evidence="2 3" key="1">
    <citation type="journal article" date="2019" name="Int. J. Syst. Evol. Microbiol.">
        <title>The Global Catalogue of Microorganisms (GCM) 10K type strain sequencing project: providing services to taxonomists for standard genome sequencing and annotation.</title>
        <authorList>
            <consortium name="The Broad Institute Genomics Platform"/>
            <consortium name="The Broad Institute Genome Sequencing Center for Infectious Disease"/>
            <person name="Wu L."/>
            <person name="Ma J."/>
        </authorList>
    </citation>
    <scope>NUCLEOTIDE SEQUENCE [LARGE SCALE GENOMIC DNA]</scope>
    <source>
        <strain evidence="2 3">JCM 14969</strain>
    </source>
</reference>
<dbReference type="Gene3D" id="3.90.1570.10">
    <property type="entry name" value="tt1808, chain A"/>
    <property type="match status" value="1"/>
</dbReference>
<dbReference type="PANTHER" id="PTHR34107:SF4">
    <property type="entry name" value="SLL1222 PROTEIN"/>
    <property type="match status" value="1"/>
</dbReference>
<dbReference type="Pfam" id="PF05685">
    <property type="entry name" value="Uma2"/>
    <property type="match status" value="1"/>
</dbReference>
<organism evidence="2 3">
    <name type="scientific">Kribbella sancticallisti</name>
    <dbReference type="NCBI Taxonomy" id="460087"/>
    <lineage>
        <taxon>Bacteria</taxon>
        <taxon>Bacillati</taxon>
        <taxon>Actinomycetota</taxon>
        <taxon>Actinomycetes</taxon>
        <taxon>Propionibacteriales</taxon>
        <taxon>Kribbellaceae</taxon>
        <taxon>Kribbella</taxon>
    </lineage>
</organism>
<dbReference type="InterPro" id="IPR008538">
    <property type="entry name" value="Uma2"/>
</dbReference>
<protein>
    <submittedName>
        <fullName evidence="2">Uma2 family endonuclease</fullName>
    </submittedName>
</protein>
<dbReference type="Proteomes" id="UP001500393">
    <property type="component" value="Unassembled WGS sequence"/>
</dbReference>
<dbReference type="InterPro" id="IPR011335">
    <property type="entry name" value="Restrct_endonuc-II-like"/>
</dbReference>
<dbReference type="CDD" id="cd06260">
    <property type="entry name" value="DUF820-like"/>
    <property type="match status" value="1"/>
</dbReference>
<dbReference type="GO" id="GO:0004519">
    <property type="term" value="F:endonuclease activity"/>
    <property type="evidence" value="ECO:0007669"/>
    <property type="project" value="UniProtKB-KW"/>
</dbReference>
<name>A0ABN2EQB5_9ACTN</name>
<comment type="caution">
    <text evidence="2">The sequence shown here is derived from an EMBL/GenBank/DDBJ whole genome shotgun (WGS) entry which is preliminary data.</text>
</comment>
<keyword evidence="2" id="KW-0378">Hydrolase</keyword>
<keyword evidence="2" id="KW-0255">Endonuclease</keyword>
<keyword evidence="2" id="KW-0540">Nuclease</keyword>
<sequence>MVLVDPVQEDYSVPWPPNRPLTRDDLDRIPDDGHRYELIDGALIMTPAPTRRHQRAVAALYRLLFAAAPPELEVLFAPFDVVISADTVIQPDVLVAHRADFTERDLPKAPLLAVEVLSPSTKGVDLMLKWAKLEAAGCTAYWVVDPDTPSLIAWEMRDGAYAQVAKVTGDEVARLTVPFDVTLVPADLTS</sequence>
<feature type="domain" description="Putative restriction endonuclease" evidence="1">
    <location>
        <begin position="24"/>
        <end position="178"/>
    </location>
</feature>